<dbReference type="InterPro" id="IPR052963">
    <property type="entry name" value="Pantetheine_PDE"/>
</dbReference>
<dbReference type="Pfam" id="PF00149">
    <property type="entry name" value="Metallophos"/>
    <property type="match status" value="1"/>
</dbReference>
<accession>A0ABV0ATH7</accession>
<evidence type="ECO:0000313" key="2">
    <source>
        <dbReference type="EMBL" id="MEN3537581.1"/>
    </source>
</evidence>
<dbReference type="PANTHER" id="PTHR36492">
    <property type="match status" value="1"/>
</dbReference>
<evidence type="ECO:0000259" key="1">
    <source>
        <dbReference type="Pfam" id="PF00149"/>
    </source>
</evidence>
<dbReference type="InterPro" id="IPR004843">
    <property type="entry name" value="Calcineurin-like_PHP"/>
</dbReference>
<feature type="domain" description="Calcineurin-like phosphoesterase" evidence="1">
    <location>
        <begin position="2"/>
        <end position="233"/>
    </location>
</feature>
<dbReference type="SUPFAM" id="SSF56300">
    <property type="entry name" value="Metallo-dependent phosphatases"/>
    <property type="match status" value="1"/>
</dbReference>
<dbReference type="Gene3D" id="3.60.21.10">
    <property type="match status" value="1"/>
</dbReference>
<dbReference type="Proteomes" id="UP001447516">
    <property type="component" value="Unassembled WGS sequence"/>
</dbReference>
<sequence length="271" mass="31055">MLAISDLHVSHAENRALVESLRPGAAGDWLLVAGDVAERVHDVEWALGLLKDRFATVIWAPGNHELWTTPGDPDRARGEERYRKLVQVCRRIGVLTPEDPYAVWTGAGGPATVVPLFLLYDYSFRDPHTTKEESLAQAYRLGVVCTDEILLSPDPHPSREAWCRARLRETEARLDARDPTLPTILVNHFPLLREHTRILRHQVFAQWCGTEHTADWHLRYQAAAVVYGHLHIPRTTWHDGVRFEEVSLGYPRERRHRQAWPPLRQILPAPR</sequence>
<evidence type="ECO:0000313" key="3">
    <source>
        <dbReference type="Proteomes" id="UP001447516"/>
    </source>
</evidence>
<dbReference type="EMBL" id="JBDJAW010000017">
    <property type="protein sequence ID" value="MEN3537581.1"/>
    <property type="molecule type" value="Genomic_DNA"/>
</dbReference>
<reference evidence="2 3" key="1">
    <citation type="submission" date="2024-05" db="EMBL/GenBank/DDBJ databases">
        <title>Microbispora sp.ZYX-F-249.</title>
        <authorList>
            <person name="Xie H."/>
        </authorList>
    </citation>
    <scope>NUCLEOTIDE SEQUENCE [LARGE SCALE GENOMIC DNA]</scope>
    <source>
        <strain evidence="2 3">ZYX-F-249</strain>
    </source>
</reference>
<protein>
    <submittedName>
        <fullName evidence="2">Metallophosphoesterase</fullName>
    </submittedName>
</protein>
<dbReference type="CDD" id="cd00838">
    <property type="entry name" value="MPP_superfamily"/>
    <property type="match status" value="1"/>
</dbReference>
<proteinExistence type="predicted"/>
<comment type="caution">
    <text evidence="2">The sequence shown here is derived from an EMBL/GenBank/DDBJ whole genome shotgun (WGS) entry which is preliminary data.</text>
</comment>
<dbReference type="InterPro" id="IPR029052">
    <property type="entry name" value="Metallo-depent_PP-like"/>
</dbReference>
<gene>
    <name evidence="2" type="ORF">AAH991_20890</name>
</gene>
<dbReference type="RefSeq" id="WP_346227544.1">
    <property type="nucleotide sequence ID" value="NZ_JBDJAW010000017.1"/>
</dbReference>
<dbReference type="PANTHER" id="PTHR36492:SF2">
    <property type="entry name" value="[ACYL-CARRIER-PROTEIN] PHOSPHODIESTERASE PPTH"/>
    <property type="match status" value="1"/>
</dbReference>
<organism evidence="2 3">
    <name type="scientific">Microbispora maris</name>
    <dbReference type="NCBI Taxonomy" id="3144104"/>
    <lineage>
        <taxon>Bacteria</taxon>
        <taxon>Bacillati</taxon>
        <taxon>Actinomycetota</taxon>
        <taxon>Actinomycetes</taxon>
        <taxon>Streptosporangiales</taxon>
        <taxon>Streptosporangiaceae</taxon>
        <taxon>Microbispora</taxon>
    </lineage>
</organism>
<name>A0ABV0ATH7_9ACTN</name>
<keyword evidence="3" id="KW-1185">Reference proteome</keyword>